<evidence type="ECO:0000256" key="10">
    <source>
        <dbReference type="SAM" id="Phobius"/>
    </source>
</evidence>
<keyword evidence="9" id="KW-0807">Transducer</keyword>
<dbReference type="Proteomes" id="UP000812440">
    <property type="component" value="Chromosome 5"/>
</dbReference>
<dbReference type="SUPFAM" id="SSF81321">
    <property type="entry name" value="Family A G protein-coupled receptor-like"/>
    <property type="match status" value="1"/>
</dbReference>
<keyword evidence="8" id="KW-0325">Glycoprotein</keyword>
<keyword evidence="2" id="KW-1003">Cell membrane</keyword>
<evidence type="ECO:0000259" key="11">
    <source>
        <dbReference type="PROSITE" id="PS50262"/>
    </source>
</evidence>
<dbReference type="PROSITE" id="PS50262">
    <property type="entry name" value="G_PROTEIN_RECEP_F1_2"/>
    <property type="match status" value="1"/>
</dbReference>
<keyword evidence="5" id="KW-0297">G-protein coupled receptor</keyword>
<dbReference type="InterPro" id="IPR000276">
    <property type="entry name" value="GPCR_Rhodpsn"/>
</dbReference>
<dbReference type="EMBL" id="JAACNH010000004">
    <property type="protein sequence ID" value="KAG8445452.1"/>
    <property type="molecule type" value="Genomic_DNA"/>
</dbReference>
<feature type="transmembrane region" description="Helical" evidence="10">
    <location>
        <begin position="259"/>
        <end position="283"/>
    </location>
</feature>
<dbReference type="GO" id="GO:0035025">
    <property type="term" value="P:positive regulation of Rho protein signal transduction"/>
    <property type="evidence" value="ECO:0007669"/>
    <property type="project" value="TreeGrafter"/>
</dbReference>
<evidence type="ECO:0000256" key="1">
    <source>
        <dbReference type="ARBA" id="ARBA00004651"/>
    </source>
</evidence>
<evidence type="ECO:0000256" key="9">
    <source>
        <dbReference type="ARBA" id="ARBA00023224"/>
    </source>
</evidence>
<dbReference type="PANTHER" id="PTHR24232:SF51">
    <property type="entry name" value="G-PROTEIN COUPLED RECEPTORS FAMILY 1 PROFILE DOMAIN-CONTAINING PROTEIN"/>
    <property type="match status" value="1"/>
</dbReference>
<feature type="transmembrane region" description="Helical" evidence="10">
    <location>
        <begin position="219"/>
        <end position="244"/>
    </location>
</feature>
<dbReference type="AlphaFoldDB" id="A0A8T2JMD4"/>
<evidence type="ECO:0000256" key="4">
    <source>
        <dbReference type="ARBA" id="ARBA00022989"/>
    </source>
</evidence>
<keyword evidence="13" id="KW-1185">Reference proteome</keyword>
<evidence type="ECO:0000313" key="12">
    <source>
        <dbReference type="EMBL" id="KAG8445452.1"/>
    </source>
</evidence>
<keyword evidence="7" id="KW-0675">Receptor</keyword>
<dbReference type="PRINTS" id="PR01157">
    <property type="entry name" value="P2YPURNOCPTR"/>
</dbReference>
<proteinExistence type="predicted"/>
<evidence type="ECO:0000256" key="6">
    <source>
        <dbReference type="ARBA" id="ARBA00023136"/>
    </source>
</evidence>
<evidence type="ECO:0000313" key="13">
    <source>
        <dbReference type="Proteomes" id="UP000812440"/>
    </source>
</evidence>
<evidence type="ECO:0000256" key="2">
    <source>
        <dbReference type="ARBA" id="ARBA00022475"/>
    </source>
</evidence>
<dbReference type="PRINTS" id="PR00237">
    <property type="entry name" value="GPCRRHODOPSN"/>
</dbReference>
<evidence type="ECO:0000256" key="8">
    <source>
        <dbReference type="ARBA" id="ARBA00023180"/>
    </source>
</evidence>
<dbReference type="GO" id="GO:0004930">
    <property type="term" value="F:G protein-coupled receptor activity"/>
    <property type="evidence" value="ECO:0007669"/>
    <property type="project" value="UniProtKB-KW"/>
</dbReference>
<feature type="domain" description="G-protein coupled receptors family 1 profile" evidence="11">
    <location>
        <begin position="29"/>
        <end position="279"/>
    </location>
</feature>
<evidence type="ECO:0000256" key="5">
    <source>
        <dbReference type="ARBA" id="ARBA00023040"/>
    </source>
</evidence>
<feature type="transmembrane region" description="Helical" evidence="10">
    <location>
        <begin position="129"/>
        <end position="149"/>
    </location>
</feature>
<organism evidence="12 13">
    <name type="scientific">Hymenochirus boettgeri</name>
    <name type="common">Congo dwarf clawed frog</name>
    <dbReference type="NCBI Taxonomy" id="247094"/>
    <lineage>
        <taxon>Eukaryota</taxon>
        <taxon>Metazoa</taxon>
        <taxon>Chordata</taxon>
        <taxon>Craniata</taxon>
        <taxon>Vertebrata</taxon>
        <taxon>Euteleostomi</taxon>
        <taxon>Amphibia</taxon>
        <taxon>Batrachia</taxon>
        <taxon>Anura</taxon>
        <taxon>Pipoidea</taxon>
        <taxon>Pipidae</taxon>
        <taxon>Pipinae</taxon>
        <taxon>Hymenochirus</taxon>
    </lineage>
</organism>
<accession>A0A8T2JMD4</accession>
<sequence>MENTSSIIPSVQIFQMTIYIPTFIFGLLFNLLALWMIFFRIRKWTEATTYVTTLIMFDSLLLLTLPFKMRAYKMGTEWNLGSTFCIFLESLYFINMYGSILISVCICMDRYIAIQYPFHSVNLRSPKRAALVCCLVCIIVCGVPSGFLYQMKATNKGTQCFYGFSIEMWMNVPLIVIPEVVFVCSAIMITFCTAHITFTLKKKTNLDPATPLGNKSMKILLANLFSFLFSFAPFHLSLLLYFLVQNGILPNDTNGPLRVFLQLSLCLANINCCLDSLCYYFVFKDSLRS</sequence>
<keyword evidence="6 10" id="KW-0472">Membrane</keyword>
<comment type="subcellular location">
    <subcellularLocation>
        <location evidence="1">Cell membrane</location>
        <topology evidence="1">Multi-pass membrane protein</topology>
    </subcellularLocation>
</comment>
<keyword evidence="4 10" id="KW-1133">Transmembrane helix</keyword>
<evidence type="ECO:0000256" key="3">
    <source>
        <dbReference type="ARBA" id="ARBA00022692"/>
    </source>
</evidence>
<dbReference type="Gene3D" id="1.20.1070.10">
    <property type="entry name" value="Rhodopsin 7-helix transmembrane proteins"/>
    <property type="match status" value="1"/>
</dbReference>
<name>A0A8T2JMD4_9PIPI</name>
<comment type="caution">
    <text evidence="12">The sequence shown here is derived from an EMBL/GenBank/DDBJ whole genome shotgun (WGS) entry which is preliminary data.</text>
</comment>
<protein>
    <recommendedName>
        <fullName evidence="11">G-protein coupled receptors family 1 profile domain-containing protein</fullName>
    </recommendedName>
</protein>
<dbReference type="PANTHER" id="PTHR24232">
    <property type="entry name" value="G-PROTEIN COUPLED RECEPTOR"/>
    <property type="match status" value="1"/>
</dbReference>
<feature type="transmembrane region" description="Helical" evidence="10">
    <location>
        <begin position="18"/>
        <end position="38"/>
    </location>
</feature>
<reference evidence="12" key="1">
    <citation type="thesis" date="2020" institute="ProQuest LLC" country="789 East Eisenhower Parkway, Ann Arbor, MI, USA">
        <title>Comparative Genomics and Chromosome Evolution.</title>
        <authorList>
            <person name="Mudd A.B."/>
        </authorList>
    </citation>
    <scope>NUCLEOTIDE SEQUENCE</scope>
    <source>
        <strain evidence="12">Female2</strain>
        <tissue evidence="12">Blood</tissue>
    </source>
</reference>
<gene>
    <name evidence="12" type="ORF">GDO86_010291</name>
</gene>
<feature type="transmembrane region" description="Helical" evidence="10">
    <location>
        <begin position="169"/>
        <end position="198"/>
    </location>
</feature>
<dbReference type="GO" id="GO:0005886">
    <property type="term" value="C:plasma membrane"/>
    <property type="evidence" value="ECO:0007669"/>
    <property type="project" value="UniProtKB-SubCell"/>
</dbReference>
<evidence type="ECO:0000256" key="7">
    <source>
        <dbReference type="ARBA" id="ARBA00023170"/>
    </source>
</evidence>
<feature type="transmembrane region" description="Helical" evidence="10">
    <location>
        <begin position="87"/>
        <end position="108"/>
    </location>
</feature>
<dbReference type="OrthoDB" id="9447539at2759"/>
<keyword evidence="3 10" id="KW-0812">Transmembrane</keyword>
<dbReference type="GO" id="GO:0007200">
    <property type="term" value="P:phospholipase C-activating G protein-coupled receptor signaling pathway"/>
    <property type="evidence" value="ECO:0007669"/>
    <property type="project" value="TreeGrafter"/>
</dbReference>
<dbReference type="Pfam" id="PF00001">
    <property type="entry name" value="7tm_1"/>
    <property type="match status" value="1"/>
</dbReference>
<dbReference type="FunFam" id="1.20.1070.10:FF:000142">
    <property type="entry name" value="G protein-coupled receptor 55"/>
    <property type="match status" value="1"/>
</dbReference>
<dbReference type="InterPro" id="IPR017452">
    <property type="entry name" value="GPCR_Rhodpsn_7TM"/>
</dbReference>
<feature type="transmembrane region" description="Helical" evidence="10">
    <location>
        <begin position="50"/>
        <end position="67"/>
    </location>
</feature>